<evidence type="ECO:0000256" key="2">
    <source>
        <dbReference type="ARBA" id="ARBA00023125"/>
    </source>
</evidence>
<dbReference type="CDD" id="cd01189">
    <property type="entry name" value="INT_ICEBs1_C_like"/>
    <property type="match status" value="1"/>
</dbReference>
<keyword evidence="3" id="KW-0233">DNA recombination</keyword>
<evidence type="ECO:0000313" key="7">
    <source>
        <dbReference type="EMBL" id="TGY62115.1"/>
    </source>
</evidence>
<dbReference type="InterPro" id="IPR011010">
    <property type="entry name" value="DNA_brk_join_enz"/>
</dbReference>
<evidence type="ECO:0000259" key="5">
    <source>
        <dbReference type="PROSITE" id="PS51898"/>
    </source>
</evidence>
<dbReference type="SUPFAM" id="SSF56349">
    <property type="entry name" value="DNA breaking-rejoining enzymes"/>
    <property type="match status" value="1"/>
</dbReference>
<dbReference type="PROSITE" id="PS51898">
    <property type="entry name" value="TYR_RECOMBINASE"/>
    <property type="match status" value="1"/>
</dbReference>
<dbReference type="PROSITE" id="PS51900">
    <property type="entry name" value="CB"/>
    <property type="match status" value="1"/>
</dbReference>
<dbReference type="EMBL" id="SRYE01000003">
    <property type="protein sequence ID" value="TGY62115.1"/>
    <property type="molecule type" value="Genomic_DNA"/>
</dbReference>
<gene>
    <name evidence="7" type="ORF">E5334_05460</name>
</gene>
<evidence type="ECO:0000256" key="1">
    <source>
        <dbReference type="ARBA" id="ARBA00008857"/>
    </source>
</evidence>
<dbReference type="PANTHER" id="PTHR30349">
    <property type="entry name" value="PHAGE INTEGRASE-RELATED"/>
    <property type="match status" value="1"/>
</dbReference>
<dbReference type="InterPro" id="IPR044068">
    <property type="entry name" value="CB"/>
</dbReference>
<proteinExistence type="inferred from homology"/>
<accession>A0A4S2F0A5</accession>
<dbReference type="AlphaFoldDB" id="A0A4S2F0A5"/>
<evidence type="ECO:0000256" key="4">
    <source>
        <dbReference type="PROSITE-ProRule" id="PRU01248"/>
    </source>
</evidence>
<dbReference type="GO" id="GO:0006310">
    <property type="term" value="P:DNA recombination"/>
    <property type="evidence" value="ECO:0007669"/>
    <property type="project" value="UniProtKB-KW"/>
</dbReference>
<dbReference type="Gene3D" id="1.10.443.10">
    <property type="entry name" value="Intergrase catalytic core"/>
    <property type="match status" value="1"/>
</dbReference>
<dbReference type="OrthoDB" id="148546at2"/>
<dbReference type="InterPro" id="IPR002104">
    <property type="entry name" value="Integrase_catalytic"/>
</dbReference>
<dbReference type="InterPro" id="IPR013762">
    <property type="entry name" value="Integrase-like_cat_sf"/>
</dbReference>
<dbReference type="GO" id="GO:0015074">
    <property type="term" value="P:DNA integration"/>
    <property type="evidence" value="ECO:0007669"/>
    <property type="project" value="InterPro"/>
</dbReference>
<organism evidence="7 8">
    <name type="scientific">Muricaecibacterium torontonense</name>
    <dbReference type="NCBI Taxonomy" id="3032871"/>
    <lineage>
        <taxon>Bacteria</taxon>
        <taxon>Bacillati</taxon>
        <taxon>Actinomycetota</taxon>
        <taxon>Coriobacteriia</taxon>
        <taxon>Coriobacteriales</taxon>
        <taxon>Atopobiaceae</taxon>
        <taxon>Muricaecibacterium</taxon>
    </lineage>
</organism>
<evidence type="ECO:0000313" key="8">
    <source>
        <dbReference type="Proteomes" id="UP000310263"/>
    </source>
</evidence>
<name>A0A4S2F0A5_9ACTN</name>
<reference evidence="7 8" key="1">
    <citation type="submission" date="2019-04" db="EMBL/GenBank/DDBJ databases">
        <title>Microbes associate with the intestines of laboratory mice.</title>
        <authorList>
            <person name="Navarre W."/>
            <person name="Wong E."/>
            <person name="Huang K."/>
            <person name="Tropini C."/>
            <person name="Ng K."/>
            <person name="Yu B."/>
        </authorList>
    </citation>
    <scope>NUCLEOTIDE SEQUENCE [LARGE SCALE GENOMIC DNA]</scope>
    <source>
        <strain evidence="7 8">NM07_P-09</strain>
    </source>
</reference>
<comment type="caution">
    <text evidence="7">The sequence shown here is derived from an EMBL/GenBank/DDBJ whole genome shotgun (WGS) entry which is preliminary data.</text>
</comment>
<dbReference type="PANTHER" id="PTHR30349:SF64">
    <property type="entry name" value="PROPHAGE INTEGRASE INTD-RELATED"/>
    <property type="match status" value="1"/>
</dbReference>
<feature type="domain" description="Tyr recombinase" evidence="5">
    <location>
        <begin position="190"/>
        <end position="382"/>
    </location>
</feature>
<sequence length="400" mass="44917">MSACKVKWSKAREVWYARPYLGQTPEGKKIQPYREFPAAHDEAEAQEMANAWAAHLTADGLVASALIADLLDDYTAMRERNGASPNSVRSYRLFAKYARKYLATSNARDLRVADFNRYEQRLMVPKELGGQGLSRNSVINVHNFMRGAYKFFVKAGICDTNPIIDVEKPSPVHHEAQALNIGDFRKLDAQLKPLLKPEVLNKRTWRKALNAFAAWFSLRTGMRVGEVCALRPGEIYRAAKYVHVGGTVIEKKGMKPYRRDVTKGRKCRNIGITTSDIETIDAFMELRRLFCGDLPSNAPLLTVDGGYLRPNSVSRAFTTFAGKIEMPQGFVFHDLRHTHATWLLTHGVDLKTVSERLGHADEATTLRIYAHVLPGRDAYAASVFEQAAMEATADLEEVLQ</sequence>
<dbReference type="Pfam" id="PF00589">
    <property type="entry name" value="Phage_integrase"/>
    <property type="match status" value="1"/>
</dbReference>
<evidence type="ECO:0000256" key="3">
    <source>
        <dbReference type="ARBA" id="ARBA00023172"/>
    </source>
</evidence>
<dbReference type="GO" id="GO:0003677">
    <property type="term" value="F:DNA binding"/>
    <property type="evidence" value="ECO:0007669"/>
    <property type="project" value="UniProtKB-UniRule"/>
</dbReference>
<protein>
    <submittedName>
        <fullName evidence="7">Site-specific integrase</fullName>
    </submittedName>
</protein>
<evidence type="ECO:0000259" key="6">
    <source>
        <dbReference type="PROSITE" id="PS51900"/>
    </source>
</evidence>
<comment type="similarity">
    <text evidence="1">Belongs to the 'phage' integrase family.</text>
</comment>
<feature type="domain" description="Core-binding (CB)" evidence="6">
    <location>
        <begin position="65"/>
        <end position="153"/>
    </location>
</feature>
<dbReference type="RefSeq" id="WP_136012593.1">
    <property type="nucleotide sequence ID" value="NZ_SRYE01000003.1"/>
</dbReference>
<dbReference type="Gene3D" id="1.10.150.130">
    <property type="match status" value="1"/>
</dbReference>
<dbReference type="InterPro" id="IPR050090">
    <property type="entry name" value="Tyrosine_recombinase_XerCD"/>
</dbReference>
<dbReference type="Proteomes" id="UP000310263">
    <property type="component" value="Unassembled WGS sequence"/>
</dbReference>
<dbReference type="InterPro" id="IPR010998">
    <property type="entry name" value="Integrase_recombinase_N"/>
</dbReference>
<keyword evidence="8" id="KW-1185">Reference proteome</keyword>
<keyword evidence="2 4" id="KW-0238">DNA-binding</keyword>